<keyword evidence="2" id="KW-1185">Reference proteome</keyword>
<dbReference type="Proteomes" id="UP001500979">
    <property type="component" value="Unassembled WGS sequence"/>
</dbReference>
<dbReference type="RefSeq" id="WP_344685125.1">
    <property type="nucleotide sequence ID" value="NZ_BAAAUX010000029.1"/>
</dbReference>
<gene>
    <name evidence="1" type="ORF">GCM10010470_57990</name>
</gene>
<name>A0ABN3VM73_9PSEU</name>
<accession>A0ABN3VM73</accession>
<reference evidence="1 2" key="1">
    <citation type="journal article" date="2019" name="Int. J. Syst. Evol. Microbiol.">
        <title>The Global Catalogue of Microorganisms (GCM) 10K type strain sequencing project: providing services to taxonomists for standard genome sequencing and annotation.</title>
        <authorList>
            <consortium name="The Broad Institute Genomics Platform"/>
            <consortium name="The Broad Institute Genome Sequencing Center for Infectious Disease"/>
            <person name="Wu L."/>
            <person name="Ma J."/>
        </authorList>
    </citation>
    <scope>NUCLEOTIDE SEQUENCE [LARGE SCALE GENOMIC DNA]</scope>
    <source>
        <strain evidence="1 2">JCM 9383</strain>
    </source>
</reference>
<comment type="caution">
    <text evidence="1">The sequence shown here is derived from an EMBL/GenBank/DDBJ whole genome shotgun (WGS) entry which is preliminary data.</text>
</comment>
<protein>
    <submittedName>
        <fullName evidence="1">Uncharacterized protein</fullName>
    </submittedName>
</protein>
<dbReference type="EMBL" id="BAAAUX010000029">
    <property type="protein sequence ID" value="GAA2814963.1"/>
    <property type="molecule type" value="Genomic_DNA"/>
</dbReference>
<organism evidence="1 2">
    <name type="scientific">Saccharopolyspora taberi</name>
    <dbReference type="NCBI Taxonomy" id="60895"/>
    <lineage>
        <taxon>Bacteria</taxon>
        <taxon>Bacillati</taxon>
        <taxon>Actinomycetota</taxon>
        <taxon>Actinomycetes</taxon>
        <taxon>Pseudonocardiales</taxon>
        <taxon>Pseudonocardiaceae</taxon>
        <taxon>Saccharopolyspora</taxon>
    </lineage>
</organism>
<sequence length="85" mass="8902">MTHNQRPGRARRLLAAADPRDSVRALFAPGMWPAGRIVGEVVLSLVVGLLAAGLENLNESPAPQAVAVAVAAALLCPLRRVMPGR</sequence>
<evidence type="ECO:0000313" key="2">
    <source>
        <dbReference type="Proteomes" id="UP001500979"/>
    </source>
</evidence>
<proteinExistence type="predicted"/>
<evidence type="ECO:0000313" key="1">
    <source>
        <dbReference type="EMBL" id="GAA2814963.1"/>
    </source>
</evidence>